<evidence type="ECO:0000313" key="18">
    <source>
        <dbReference type="Proteomes" id="UP000008144"/>
    </source>
</evidence>
<reference evidence="17" key="4">
    <citation type="submission" date="2025-09" db="UniProtKB">
        <authorList>
            <consortium name="Ensembl"/>
        </authorList>
    </citation>
    <scope>IDENTIFICATION</scope>
</reference>
<evidence type="ECO:0000256" key="11">
    <source>
        <dbReference type="ARBA" id="ARBA00037638"/>
    </source>
</evidence>
<dbReference type="HOGENOM" id="CLU_015166_3_0_1"/>
<accession>F6Z241</accession>
<evidence type="ECO:0000256" key="3">
    <source>
        <dbReference type="ARBA" id="ARBA00022448"/>
    </source>
</evidence>
<dbReference type="OMA" id="IGPRTMW"/>
<reference evidence="17" key="3">
    <citation type="submission" date="2025-08" db="UniProtKB">
        <authorList>
            <consortium name="Ensembl"/>
        </authorList>
    </citation>
    <scope>IDENTIFICATION</scope>
</reference>
<dbReference type="STRING" id="7719.ENSCINP00000008195"/>
<dbReference type="PROSITE" id="PS50920">
    <property type="entry name" value="SOLCAR"/>
    <property type="match status" value="3"/>
</dbReference>
<evidence type="ECO:0000256" key="4">
    <source>
        <dbReference type="ARBA" id="ARBA00022692"/>
    </source>
</evidence>
<keyword evidence="18" id="KW-1185">Reference proteome</keyword>
<dbReference type="FunCoup" id="F6Z241">
    <property type="interactions" value="75"/>
</dbReference>
<dbReference type="AlphaFoldDB" id="F6Z241"/>
<dbReference type="EMBL" id="EAAA01000023">
    <property type="status" value="NOT_ANNOTATED_CDS"/>
    <property type="molecule type" value="Genomic_DNA"/>
</dbReference>
<dbReference type="GeneTree" id="ENSGT00550000074950"/>
<dbReference type="InParanoid" id="F6Z241"/>
<evidence type="ECO:0000256" key="8">
    <source>
        <dbReference type="ARBA" id="ARBA00023128"/>
    </source>
</evidence>
<organism evidence="17 18">
    <name type="scientific">Ciona intestinalis</name>
    <name type="common">Transparent sea squirt</name>
    <name type="synonym">Ascidia intestinalis</name>
    <dbReference type="NCBI Taxonomy" id="7719"/>
    <lineage>
        <taxon>Eukaryota</taxon>
        <taxon>Metazoa</taxon>
        <taxon>Chordata</taxon>
        <taxon>Tunicata</taxon>
        <taxon>Ascidiacea</taxon>
        <taxon>Phlebobranchia</taxon>
        <taxon>Cionidae</taxon>
        <taxon>Ciona</taxon>
    </lineage>
</organism>
<evidence type="ECO:0000313" key="17">
    <source>
        <dbReference type="Ensembl" id="ENSCINP00000008195.3"/>
    </source>
</evidence>
<evidence type="ECO:0000256" key="16">
    <source>
        <dbReference type="SAM" id="Phobius"/>
    </source>
</evidence>
<dbReference type="Gene3D" id="1.50.40.10">
    <property type="entry name" value="Mitochondrial carrier domain"/>
    <property type="match status" value="1"/>
</dbReference>
<keyword evidence="8" id="KW-0496">Mitochondrion</keyword>
<keyword evidence="3 15" id="KW-0813">Transport</keyword>
<evidence type="ECO:0000256" key="2">
    <source>
        <dbReference type="ARBA" id="ARBA00006375"/>
    </source>
</evidence>
<keyword evidence="9 14" id="KW-0472">Membrane</keyword>
<comment type="catalytic activity">
    <reaction evidence="10">
        <text>S-adenosyl-L-homocysteine(out) + S-adenosyl-L-methionine(in) = S-adenosyl-L-homocysteine(in) + S-adenosyl-L-methionine(out)</text>
        <dbReference type="Rhea" id="RHEA:75479"/>
        <dbReference type="ChEBI" id="CHEBI:57856"/>
        <dbReference type="ChEBI" id="CHEBI:59789"/>
    </reaction>
</comment>
<evidence type="ECO:0000256" key="12">
    <source>
        <dbReference type="ARBA" id="ARBA00039950"/>
    </source>
</evidence>
<keyword evidence="6" id="KW-0999">Mitochondrion inner membrane</keyword>
<dbReference type="FunFam" id="1.50.40.10:FF:000018">
    <property type="entry name" value="S-adenosylmethionine mitochondrial carrier protein-like"/>
    <property type="match status" value="1"/>
</dbReference>
<evidence type="ECO:0000256" key="7">
    <source>
        <dbReference type="ARBA" id="ARBA00022989"/>
    </source>
</evidence>
<comment type="similarity">
    <text evidence="2 15">Belongs to the mitochondrial carrier (TC 2.A.29) family.</text>
</comment>
<sequence length="268" mass="28712">NEWMTALASGAVAGFCVDVTLFPVDTVKTRLQSSQGFIKAGGFKRIYSGIGPAALGSAPGAAVFFTAYDTTRNLLKKPDRSFGHNLAVDMTAASVGEVVACLIRVPVEVIKQRSQVTKNANSFRIFLSCIRTEGVRGMYRGYRSTVVREIPFSLIQFPLWEFLKVTVAKYRGKESPDAIESAVCGFFSGGIAAAVTTPLDVAKTRIILAQTNDSAAAGNILPVLREVWSTGGARALFAGVLPRVVWISVGGFVFLGMYDTTKSLLNGL</sequence>
<proteinExistence type="inferred from homology"/>
<evidence type="ECO:0000256" key="15">
    <source>
        <dbReference type="RuleBase" id="RU000488"/>
    </source>
</evidence>
<evidence type="ECO:0000256" key="10">
    <source>
        <dbReference type="ARBA" id="ARBA00035847"/>
    </source>
</evidence>
<dbReference type="InterPro" id="IPR023395">
    <property type="entry name" value="MCP_dom_sf"/>
</dbReference>
<keyword evidence="7 16" id="KW-1133">Transmembrane helix</keyword>
<reference evidence="18" key="1">
    <citation type="journal article" date="2002" name="Science">
        <title>The draft genome of Ciona intestinalis: insights into chordate and vertebrate origins.</title>
        <authorList>
            <person name="Dehal P."/>
            <person name="Satou Y."/>
            <person name="Campbell R.K."/>
            <person name="Chapman J."/>
            <person name="Degnan B."/>
            <person name="De Tomaso A."/>
            <person name="Davidson B."/>
            <person name="Di Gregorio A."/>
            <person name="Gelpke M."/>
            <person name="Goodstein D.M."/>
            <person name="Harafuji N."/>
            <person name="Hastings K.E."/>
            <person name="Ho I."/>
            <person name="Hotta K."/>
            <person name="Huang W."/>
            <person name="Kawashima T."/>
            <person name="Lemaire P."/>
            <person name="Martinez D."/>
            <person name="Meinertzhagen I.A."/>
            <person name="Necula S."/>
            <person name="Nonaka M."/>
            <person name="Putnam N."/>
            <person name="Rash S."/>
            <person name="Saiga H."/>
            <person name="Satake M."/>
            <person name="Terry A."/>
            <person name="Yamada L."/>
            <person name="Wang H.G."/>
            <person name="Awazu S."/>
            <person name="Azumi K."/>
            <person name="Boore J."/>
            <person name="Branno M."/>
            <person name="Chin-Bow S."/>
            <person name="DeSantis R."/>
            <person name="Doyle S."/>
            <person name="Francino P."/>
            <person name="Keys D.N."/>
            <person name="Haga S."/>
            <person name="Hayashi H."/>
            <person name="Hino K."/>
            <person name="Imai K.S."/>
            <person name="Inaba K."/>
            <person name="Kano S."/>
            <person name="Kobayashi K."/>
            <person name="Kobayashi M."/>
            <person name="Lee B.I."/>
            <person name="Makabe K.W."/>
            <person name="Manohar C."/>
            <person name="Matassi G."/>
            <person name="Medina M."/>
            <person name="Mochizuki Y."/>
            <person name="Mount S."/>
            <person name="Morishita T."/>
            <person name="Miura S."/>
            <person name="Nakayama A."/>
            <person name="Nishizaka S."/>
            <person name="Nomoto H."/>
            <person name="Ohta F."/>
            <person name="Oishi K."/>
            <person name="Rigoutsos I."/>
            <person name="Sano M."/>
            <person name="Sasaki A."/>
            <person name="Sasakura Y."/>
            <person name="Shoguchi E."/>
            <person name="Shin-i T."/>
            <person name="Spagnuolo A."/>
            <person name="Stainier D."/>
            <person name="Suzuki M.M."/>
            <person name="Tassy O."/>
            <person name="Takatori N."/>
            <person name="Tokuoka M."/>
            <person name="Yagi K."/>
            <person name="Yoshizaki F."/>
            <person name="Wada S."/>
            <person name="Zhang C."/>
            <person name="Hyatt P.D."/>
            <person name="Larimer F."/>
            <person name="Detter C."/>
            <person name="Doggett N."/>
            <person name="Glavina T."/>
            <person name="Hawkins T."/>
            <person name="Richardson P."/>
            <person name="Lucas S."/>
            <person name="Kohara Y."/>
            <person name="Levine M."/>
            <person name="Satoh N."/>
            <person name="Rokhsar D.S."/>
        </authorList>
    </citation>
    <scope>NUCLEOTIDE SEQUENCE [LARGE SCALE GENOMIC DNA]</scope>
</reference>
<evidence type="ECO:0000256" key="5">
    <source>
        <dbReference type="ARBA" id="ARBA00022737"/>
    </source>
</evidence>
<evidence type="ECO:0000256" key="1">
    <source>
        <dbReference type="ARBA" id="ARBA00004448"/>
    </source>
</evidence>
<keyword evidence="4 14" id="KW-0812">Transmembrane</keyword>
<evidence type="ECO:0000256" key="9">
    <source>
        <dbReference type="ARBA" id="ARBA00023136"/>
    </source>
</evidence>
<dbReference type="InterPro" id="IPR018108">
    <property type="entry name" value="MCP_transmembrane"/>
</dbReference>
<dbReference type="SUPFAM" id="SSF103506">
    <property type="entry name" value="Mitochondrial carrier"/>
    <property type="match status" value="1"/>
</dbReference>
<feature type="transmembrane region" description="Helical" evidence="16">
    <location>
        <begin position="235"/>
        <end position="258"/>
    </location>
</feature>
<dbReference type="Pfam" id="PF00153">
    <property type="entry name" value="Mito_carr"/>
    <property type="match status" value="3"/>
</dbReference>
<keyword evidence="5" id="KW-0677">Repeat</keyword>
<dbReference type="GO" id="GO:0000095">
    <property type="term" value="F:S-adenosyl-L-methionine transmembrane transporter activity"/>
    <property type="evidence" value="ECO:0000318"/>
    <property type="project" value="GO_Central"/>
</dbReference>
<evidence type="ECO:0000256" key="6">
    <source>
        <dbReference type="ARBA" id="ARBA00022792"/>
    </source>
</evidence>
<feature type="repeat" description="Solcar" evidence="14">
    <location>
        <begin position="84"/>
        <end position="166"/>
    </location>
</feature>
<dbReference type="Ensembl" id="ENSCINT00000008195.3">
    <property type="protein sequence ID" value="ENSCINP00000008195.3"/>
    <property type="gene ID" value="ENSCING00000003979.3"/>
</dbReference>
<feature type="repeat" description="Solcar" evidence="14">
    <location>
        <begin position="1"/>
        <end position="74"/>
    </location>
</feature>
<dbReference type="Proteomes" id="UP000008144">
    <property type="component" value="Chromosome 1"/>
</dbReference>
<evidence type="ECO:0000256" key="14">
    <source>
        <dbReference type="PROSITE-ProRule" id="PRU00282"/>
    </source>
</evidence>
<evidence type="ECO:0000256" key="13">
    <source>
        <dbReference type="ARBA" id="ARBA00041876"/>
    </source>
</evidence>
<reference evidence="17" key="2">
    <citation type="journal article" date="2008" name="Genome Biol.">
        <title>Improved genome assembly and evidence-based global gene model set for the chordate Ciona intestinalis: new insight into intron and operon populations.</title>
        <authorList>
            <person name="Satou Y."/>
            <person name="Mineta K."/>
            <person name="Ogasawara M."/>
            <person name="Sasakura Y."/>
            <person name="Shoguchi E."/>
            <person name="Ueno K."/>
            <person name="Yamada L."/>
            <person name="Matsumoto J."/>
            <person name="Wasserscheid J."/>
            <person name="Dewar K."/>
            <person name="Wiley G.B."/>
            <person name="Macmil S.L."/>
            <person name="Roe B.A."/>
            <person name="Zeller R.W."/>
            <person name="Hastings K.E."/>
            <person name="Lemaire P."/>
            <person name="Lindquist E."/>
            <person name="Endo T."/>
            <person name="Hotta K."/>
            <person name="Inaba K."/>
        </authorList>
    </citation>
    <scope>NUCLEOTIDE SEQUENCE [LARGE SCALE GENOMIC DNA]</scope>
    <source>
        <strain evidence="17">wild type</strain>
    </source>
</reference>
<dbReference type="GO" id="GO:0005743">
    <property type="term" value="C:mitochondrial inner membrane"/>
    <property type="evidence" value="ECO:0000318"/>
    <property type="project" value="GO_Central"/>
</dbReference>
<dbReference type="PANTHER" id="PTHR45667">
    <property type="entry name" value="S-ADENOSYLMETHIONINE MITOCHONDRIAL CARRIER PROTEIN"/>
    <property type="match status" value="1"/>
</dbReference>
<comment type="function">
    <text evidence="11">Mitochondrial S-adenosyl-L-methionine/S-adenosyl-L-homocysteine antiporter. Mediates the exchange of cytosolic S-adenosyl-L-methionine, the predominant methyl-group donor for macromolecule methylation processes, for mitochondrial S-adenosylhomocysteine(SAH), a by-product of methylation reactions.</text>
</comment>
<protein>
    <recommendedName>
        <fullName evidence="12">Mitochondrial S-adenosylmethionine carrier protein</fullName>
    </recommendedName>
    <alternativeName>
        <fullName evidence="13">Solute carrier family 25 member 26</fullName>
    </alternativeName>
</protein>
<name>F6Z241_CIOIN</name>
<feature type="repeat" description="Solcar" evidence="14">
    <location>
        <begin position="176"/>
        <end position="264"/>
    </location>
</feature>
<comment type="subcellular location">
    <subcellularLocation>
        <location evidence="1">Mitochondrion inner membrane</location>
        <topology evidence="1">Multi-pass membrane protein</topology>
    </subcellularLocation>
</comment>